<dbReference type="InterPro" id="IPR006314">
    <property type="entry name" value="Dyp_peroxidase"/>
</dbReference>
<evidence type="ECO:0000256" key="6">
    <source>
        <dbReference type="ARBA" id="ARBA00023002"/>
    </source>
</evidence>
<comment type="cofactor">
    <cofactor evidence="1">
        <name>heme b</name>
        <dbReference type="ChEBI" id="CHEBI:60344"/>
    </cofactor>
</comment>
<keyword evidence="6" id="KW-0560">Oxidoreductase</keyword>
<dbReference type="InterPro" id="IPR011008">
    <property type="entry name" value="Dimeric_a/b-barrel"/>
</dbReference>
<evidence type="ECO:0000256" key="2">
    <source>
        <dbReference type="ARBA" id="ARBA00022559"/>
    </source>
</evidence>
<dbReference type="AlphaFoldDB" id="A0AAD4CVH4"/>
<feature type="region of interest" description="Disordered" evidence="9">
    <location>
        <begin position="49"/>
        <end position="71"/>
    </location>
</feature>
<evidence type="ECO:0000256" key="8">
    <source>
        <dbReference type="ARBA" id="ARBA00025737"/>
    </source>
</evidence>
<comment type="similarity">
    <text evidence="8">Belongs to the DyP-type peroxidase family.</text>
</comment>
<evidence type="ECO:0008006" key="14">
    <source>
        <dbReference type="Google" id="ProtNLM"/>
    </source>
</evidence>
<dbReference type="Proteomes" id="UP001194746">
    <property type="component" value="Unassembled WGS sequence"/>
</dbReference>
<gene>
    <name evidence="12" type="ORF">FE257_010788</name>
</gene>
<keyword evidence="7" id="KW-0408">Iron</keyword>
<dbReference type="Pfam" id="PF20628">
    <property type="entry name" value="Dyp_perox_C"/>
    <property type="match status" value="1"/>
</dbReference>
<keyword evidence="13" id="KW-1185">Reference proteome</keyword>
<keyword evidence="4" id="KW-0479">Metal-binding</keyword>
<dbReference type="GO" id="GO:0046872">
    <property type="term" value="F:metal ion binding"/>
    <property type="evidence" value="ECO:0007669"/>
    <property type="project" value="UniProtKB-KW"/>
</dbReference>
<dbReference type="GO" id="GO:0004601">
    <property type="term" value="F:peroxidase activity"/>
    <property type="evidence" value="ECO:0007669"/>
    <property type="project" value="UniProtKB-KW"/>
</dbReference>
<evidence type="ECO:0000256" key="5">
    <source>
        <dbReference type="ARBA" id="ARBA00022729"/>
    </source>
</evidence>
<evidence type="ECO:0000259" key="10">
    <source>
        <dbReference type="Pfam" id="PF20628"/>
    </source>
</evidence>
<dbReference type="NCBIfam" id="TIGR01413">
    <property type="entry name" value="Dyp_perox_fam"/>
    <property type="match status" value="1"/>
</dbReference>
<sequence>MVSDKDLLDIQGDIWPGLPKEFETFYLFQIKKDKVSDFKSKLKAMADDHTITSAKDAQSKRQAKKDKKDPGVGINIAFSSKGMDELGWGRGTLKRGETLKDRSWDVGMKTDMLDQGRDDAQDWTTPDGIHGVFLICGSKAQVEEGVKLIESRLKDAITHLDSMTGNVRPGDCRGYEHFGFKDTISQPAMDDFPNSKPEDSLPYKCAPGRIIVNRAGMMGTDHRTRLWEPEWATNGSYFVLRKMKQLVKEFHEYSKKEAKSVGMTPEELEARFVGRWKSGAPLEKYPKEDPGPGHSGNNWMYEPWNKEVKCPFASHIRKCNPRNTNPNAPTSDESLIMRRGIPYGPECGENADAERGLLFGCYQSSIMNGFMLIQNRWIYNDAFPAAKAGQDAIAGQDIKGAATEEDKMLSINLYGPDGNEKKSLRFPSFVKIRGGEYFFTPPISFFDKF</sequence>
<evidence type="ECO:0000256" key="7">
    <source>
        <dbReference type="ARBA" id="ARBA00023004"/>
    </source>
</evidence>
<evidence type="ECO:0000313" key="12">
    <source>
        <dbReference type="EMBL" id="KAF9893476.1"/>
    </source>
</evidence>
<reference evidence="12" key="2">
    <citation type="submission" date="2020-02" db="EMBL/GenBank/DDBJ databases">
        <authorList>
            <person name="Gilchrist C.L.M."/>
            <person name="Chooi Y.-H."/>
        </authorList>
    </citation>
    <scope>NUCLEOTIDE SEQUENCE</scope>
    <source>
        <strain evidence="12">MST-FP2251</strain>
    </source>
</reference>
<dbReference type="PROSITE" id="PS51404">
    <property type="entry name" value="DYP_PEROXIDASE"/>
    <property type="match status" value="1"/>
</dbReference>
<feature type="domain" description="DyP dimeric alpha+beta barrel" evidence="11">
    <location>
        <begin position="9"/>
        <end position="169"/>
    </location>
</feature>
<dbReference type="PANTHER" id="PTHR30521">
    <property type="entry name" value="DEFERROCHELATASE/PEROXIDASE"/>
    <property type="match status" value="1"/>
</dbReference>
<dbReference type="SUPFAM" id="SSF54909">
    <property type="entry name" value="Dimeric alpha+beta barrel"/>
    <property type="match status" value="1"/>
</dbReference>
<accession>A0AAD4CVH4</accession>
<dbReference type="GO" id="GO:0020037">
    <property type="term" value="F:heme binding"/>
    <property type="evidence" value="ECO:0007669"/>
    <property type="project" value="InterPro"/>
</dbReference>
<evidence type="ECO:0000256" key="3">
    <source>
        <dbReference type="ARBA" id="ARBA00022617"/>
    </source>
</evidence>
<evidence type="ECO:0000256" key="4">
    <source>
        <dbReference type="ARBA" id="ARBA00022723"/>
    </source>
</evidence>
<name>A0AAD4CVH4_ASPNN</name>
<comment type="caution">
    <text evidence="12">The sequence shown here is derived from an EMBL/GenBank/DDBJ whole genome shotgun (WGS) entry which is preliminary data.</text>
</comment>
<proteinExistence type="inferred from homology"/>
<evidence type="ECO:0000259" key="11">
    <source>
        <dbReference type="Pfam" id="PF21105"/>
    </source>
</evidence>
<keyword evidence="5" id="KW-0732">Signal</keyword>
<dbReference type="InterPro" id="IPR049509">
    <property type="entry name" value="DyP_N"/>
</dbReference>
<keyword evidence="2" id="KW-0575">Peroxidase</keyword>
<reference evidence="12" key="1">
    <citation type="journal article" date="2019" name="Beilstein J. Org. Chem.">
        <title>Nanangenines: drimane sesquiterpenoids as the dominant metabolite cohort of a novel Australian fungus, Aspergillus nanangensis.</title>
        <authorList>
            <person name="Lacey H.J."/>
            <person name="Gilchrist C.L.M."/>
            <person name="Crombie A."/>
            <person name="Kalaitzis J.A."/>
            <person name="Vuong D."/>
            <person name="Rutledge P.J."/>
            <person name="Turner P."/>
            <person name="Pitt J.I."/>
            <person name="Lacey E."/>
            <person name="Chooi Y.H."/>
            <person name="Piggott A.M."/>
        </authorList>
    </citation>
    <scope>NUCLEOTIDE SEQUENCE</scope>
    <source>
        <strain evidence="12">MST-FP2251</strain>
    </source>
</reference>
<evidence type="ECO:0000256" key="9">
    <source>
        <dbReference type="SAM" id="MobiDB-lite"/>
    </source>
</evidence>
<dbReference type="InterPro" id="IPR048328">
    <property type="entry name" value="Dyp_perox_C"/>
</dbReference>
<dbReference type="PANTHER" id="PTHR30521:SF4">
    <property type="entry name" value="DEFERROCHELATASE"/>
    <property type="match status" value="1"/>
</dbReference>
<evidence type="ECO:0000313" key="13">
    <source>
        <dbReference type="Proteomes" id="UP001194746"/>
    </source>
</evidence>
<evidence type="ECO:0000256" key="1">
    <source>
        <dbReference type="ARBA" id="ARBA00001970"/>
    </source>
</evidence>
<protein>
    <recommendedName>
        <fullName evidence="14">Dyp-type peroxidase</fullName>
    </recommendedName>
</protein>
<feature type="domain" description="Dyp-type peroxidase C-terminal" evidence="10">
    <location>
        <begin position="228"/>
        <end position="379"/>
    </location>
</feature>
<dbReference type="Pfam" id="PF21105">
    <property type="entry name" value="DyP_N"/>
    <property type="match status" value="1"/>
</dbReference>
<dbReference type="EMBL" id="VCAU01000007">
    <property type="protein sequence ID" value="KAF9893476.1"/>
    <property type="molecule type" value="Genomic_DNA"/>
</dbReference>
<keyword evidence="3" id="KW-0349">Heme</keyword>
<dbReference type="GO" id="GO:0005829">
    <property type="term" value="C:cytosol"/>
    <property type="evidence" value="ECO:0007669"/>
    <property type="project" value="TreeGrafter"/>
</dbReference>
<organism evidence="12 13">
    <name type="scientific">Aspergillus nanangensis</name>
    <dbReference type="NCBI Taxonomy" id="2582783"/>
    <lineage>
        <taxon>Eukaryota</taxon>
        <taxon>Fungi</taxon>
        <taxon>Dikarya</taxon>
        <taxon>Ascomycota</taxon>
        <taxon>Pezizomycotina</taxon>
        <taxon>Eurotiomycetes</taxon>
        <taxon>Eurotiomycetidae</taxon>
        <taxon>Eurotiales</taxon>
        <taxon>Aspergillaceae</taxon>
        <taxon>Aspergillus</taxon>
        <taxon>Aspergillus subgen. Circumdati</taxon>
    </lineage>
</organism>